<dbReference type="Gene3D" id="3.30.565.10">
    <property type="entry name" value="Histidine kinase-like ATPase, C-terminal domain"/>
    <property type="match status" value="1"/>
</dbReference>
<protein>
    <recommendedName>
        <fullName evidence="2">histidine kinase</fullName>
        <ecNumber evidence="2">2.7.13.3</ecNumber>
    </recommendedName>
</protein>
<comment type="catalytic activity">
    <reaction evidence="1">
        <text>ATP + protein L-histidine = ADP + protein N-phospho-L-histidine.</text>
        <dbReference type="EC" id="2.7.13.3"/>
    </reaction>
</comment>
<dbReference type="InterPro" id="IPR003594">
    <property type="entry name" value="HATPase_dom"/>
</dbReference>
<evidence type="ECO:0000256" key="1">
    <source>
        <dbReference type="ARBA" id="ARBA00000085"/>
    </source>
</evidence>
<dbReference type="PROSITE" id="PS50109">
    <property type="entry name" value="HIS_KIN"/>
    <property type="match status" value="1"/>
</dbReference>
<reference evidence="9 10" key="1">
    <citation type="submission" date="2018-09" db="EMBL/GenBank/DDBJ databases">
        <title>Marinorhizobium profundi gen. nov., sp. nov., isolated from a deep-sea sediment sample from the New Britain Trench and proposal of Marinorhizobiaceae fam. nov. in the order Rhizobiales of the class Alphaproteobacteria.</title>
        <authorList>
            <person name="Cao J."/>
        </authorList>
    </citation>
    <scope>NUCLEOTIDE SEQUENCE [LARGE SCALE GENOMIC DNA]</scope>
    <source>
        <strain evidence="9 10">WS11</strain>
    </source>
</reference>
<evidence type="ECO:0000256" key="5">
    <source>
        <dbReference type="ARBA" id="ARBA00022777"/>
    </source>
</evidence>
<dbReference type="InterPro" id="IPR036097">
    <property type="entry name" value="HisK_dim/P_sf"/>
</dbReference>
<evidence type="ECO:0000313" key="9">
    <source>
        <dbReference type="EMBL" id="AZN73619.1"/>
    </source>
</evidence>
<evidence type="ECO:0000259" key="7">
    <source>
        <dbReference type="PROSITE" id="PS50109"/>
    </source>
</evidence>
<dbReference type="InterPro" id="IPR013767">
    <property type="entry name" value="PAS_fold"/>
</dbReference>
<dbReference type="CDD" id="cd00130">
    <property type="entry name" value="PAS"/>
    <property type="match status" value="1"/>
</dbReference>
<dbReference type="SMART" id="SM00091">
    <property type="entry name" value="PAS"/>
    <property type="match status" value="3"/>
</dbReference>
<dbReference type="InterPro" id="IPR000014">
    <property type="entry name" value="PAS"/>
</dbReference>
<dbReference type="SMART" id="SM00388">
    <property type="entry name" value="HisKA"/>
    <property type="match status" value="1"/>
</dbReference>
<sequence>MTLSGGEPALLLAMPPEKRLRDSIHRAQAMISGFGDTETHVAVLDGDANMLAQSMTFDGLRISPDELVALVDSVDREPSRLIKRSIVTAHGAMPAAIARIGDSQPLNLIFVVEMAAAAAPQAAPASPQTTDAAPSPMLQALPQITQPPAPASAAPGADRSRELDTVSGVSAVDRFEFDITARPVRFAWKIGSDGRFSEVSPEFGKTVGPNAADIVGRSFEDVATVFNLDPERKIIDLLHRRDTWSGKTVMWPVQGTPLVVPVDLAALPTYSRDRAFEGFRGFGIVRVVEAVEDAGRLGLSLTPQAKVSPTPEPLAADPSLLSEIPAILDLKAQDPVIELPLRRPSEESPPAVIPVPSNDDSAPPAAKHRASNPGENLAEDPFRGEVPALHIVETPARRSSDKVIDLDEHRSRGREGLSKIDQAVFHQIGEELGRRLASRDATRKQDADADRNAAAPTAAEARAPVAPPPPAEPVAAVALIARTLPKALPAAEFVGAVTLPEPDLSIAVTAAQPAAAPEGGSDERIDPVQAEVTELPQVPPVEVASEAPRRPGRIHLNAAFIEALPVALAVLRGERMLYANAKFLSLTGYTDSAHFESSGGLDALFLDMEDSALSAVDPTAKGLRLMRLNGDAIAVDAKLQSVGWDDGSALLLVVEPLREELVVDVEEERRASPSNAEIEMEELRSILETATDGVVILDEDGSIRSMNRSASALFDYEADETLHQPFAMLFAHESQRAVLDYVASLSDHGVASVLNDGREVIGREASGGFIPLFMTLGRLRGSNGYCAVMRDITHWKRTEEELRAAKRSAETANAHKSEFLARVSHEIRTPLNAIIGFSEMMSTERFGPLGSARYLEYAHDIGRSGRHVLDIVNDLLDISKIEAGQQDMDFAAVSLNELLAEAVSLLQPQANAERVIIRTSLSTALPDVVADPRSVKQIAINLLANAVRFTPPGGQIVVSTVYDASGKVVMRVRDTGIGMSRSELDHAMKPFRQGPTSPMRPRGDGTGLGLPLTKAMVEANRAHFAIESAPGEGTLVQVTFPSQRVLAD</sequence>
<dbReference type="PANTHER" id="PTHR43047:SF72">
    <property type="entry name" value="OSMOSENSING HISTIDINE PROTEIN KINASE SLN1"/>
    <property type="match status" value="1"/>
</dbReference>
<feature type="region of interest" description="Disordered" evidence="6">
    <location>
        <begin position="341"/>
        <end position="384"/>
    </location>
</feature>
<dbReference type="GO" id="GO:0006355">
    <property type="term" value="P:regulation of DNA-templated transcription"/>
    <property type="evidence" value="ECO:0007669"/>
    <property type="project" value="InterPro"/>
</dbReference>
<dbReference type="Proteomes" id="UP000268192">
    <property type="component" value="Chromosome"/>
</dbReference>
<evidence type="ECO:0000313" key="10">
    <source>
        <dbReference type="Proteomes" id="UP000268192"/>
    </source>
</evidence>
<dbReference type="OrthoDB" id="9801651at2"/>
<dbReference type="EC" id="2.7.13.3" evidence="2"/>
<dbReference type="InterPro" id="IPR005467">
    <property type="entry name" value="His_kinase_dom"/>
</dbReference>
<evidence type="ECO:0000259" key="8">
    <source>
        <dbReference type="PROSITE" id="PS50112"/>
    </source>
</evidence>
<evidence type="ECO:0000256" key="2">
    <source>
        <dbReference type="ARBA" id="ARBA00012438"/>
    </source>
</evidence>
<dbReference type="CDD" id="cd00082">
    <property type="entry name" value="HisKA"/>
    <property type="match status" value="1"/>
</dbReference>
<dbReference type="InterPro" id="IPR004358">
    <property type="entry name" value="Sig_transdc_His_kin-like_C"/>
</dbReference>
<name>A0A3S9B9K6_9HYPH</name>
<feature type="region of interest" description="Disordered" evidence="6">
    <location>
        <begin position="142"/>
        <end position="162"/>
    </location>
</feature>
<evidence type="ECO:0000256" key="4">
    <source>
        <dbReference type="ARBA" id="ARBA00022679"/>
    </source>
</evidence>
<dbReference type="InterPro" id="IPR035965">
    <property type="entry name" value="PAS-like_dom_sf"/>
</dbReference>
<dbReference type="Pfam" id="PF00512">
    <property type="entry name" value="HisKA"/>
    <property type="match status" value="1"/>
</dbReference>
<dbReference type="Pfam" id="PF00989">
    <property type="entry name" value="PAS"/>
    <property type="match status" value="1"/>
</dbReference>
<keyword evidence="5" id="KW-0418">Kinase</keyword>
<dbReference type="EMBL" id="CP032509">
    <property type="protein sequence ID" value="AZN73619.1"/>
    <property type="molecule type" value="Genomic_DNA"/>
</dbReference>
<dbReference type="PRINTS" id="PR00344">
    <property type="entry name" value="BCTRLSENSOR"/>
</dbReference>
<proteinExistence type="predicted"/>
<dbReference type="SMART" id="SM00387">
    <property type="entry name" value="HATPase_c"/>
    <property type="match status" value="1"/>
</dbReference>
<dbReference type="GO" id="GO:0009927">
    <property type="term" value="F:histidine phosphotransfer kinase activity"/>
    <property type="evidence" value="ECO:0007669"/>
    <property type="project" value="TreeGrafter"/>
</dbReference>
<dbReference type="Gene3D" id="1.10.287.130">
    <property type="match status" value="1"/>
</dbReference>
<dbReference type="Gene3D" id="3.30.450.20">
    <property type="entry name" value="PAS domain"/>
    <property type="match status" value="1"/>
</dbReference>
<dbReference type="GO" id="GO:0000155">
    <property type="term" value="F:phosphorelay sensor kinase activity"/>
    <property type="evidence" value="ECO:0007669"/>
    <property type="project" value="InterPro"/>
</dbReference>
<dbReference type="GO" id="GO:0005886">
    <property type="term" value="C:plasma membrane"/>
    <property type="evidence" value="ECO:0007669"/>
    <property type="project" value="TreeGrafter"/>
</dbReference>
<feature type="compositionally biased region" description="Low complexity" evidence="6">
    <location>
        <begin position="452"/>
        <end position="464"/>
    </location>
</feature>
<accession>A0A3S9B9K6</accession>
<dbReference type="KEGG" id="abaw:D5400_06135"/>
<dbReference type="PANTHER" id="PTHR43047">
    <property type="entry name" value="TWO-COMPONENT HISTIDINE PROTEIN KINASE"/>
    <property type="match status" value="1"/>
</dbReference>
<feature type="domain" description="PAS" evidence="8">
    <location>
        <begin position="679"/>
        <end position="757"/>
    </location>
</feature>
<dbReference type="Pfam" id="PF13188">
    <property type="entry name" value="PAS_8"/>
    <property type="match status" value="1"/>
</dbReference>
<dbReference type="AlphaFoldDB" id="A0A3S9B9K6"/>
<keyword evidence="10" id="KW-1185">Reference proteome</keyword>
<dbReference type="InterPro" id="IPR036890">
    <property type="entry name" value="HATPase_C_sf"/>
</dbReference>
<evidence type="ECO:0000256" key="6">
    <source>
        <dbReference type="SAM" id="MobiDB-lite"/>
    </source>
</evidence>
<dbReference type="SUPFAM" id="SSF47384">
    <property type="entry name" value="Homodimeric domain of signal transducing histidine kinase"/>
    <property type="match status" value="1"/>
</dbReference>
<dbReference type="NCBIfam" id="TIGR00229">
    <property type="entry name" value="sensory_box"/>
    <property type="match status" value="1"/>
</dbReference>
<organism evidence="9 10">
    <name type="scientific">Georhizobium profundi</name>
    <dbReference type="NCBI Taxonomy" id="2341112"/>
    <lineage>
        <taxon>Bacteria</taxon>
        <taxon>Pseudomonadati</taxon>
        <taxon>Pseudomonadota</taxon>
        <taxon>Alphaproteobacteria</taxon>
        <taxon>Hyphomicrobiales</taxon>
        <taxon>Rhizobiaceae</taxon>
        <taxon>Georhizobium</taxon>
    </lineage>
</organism>
<dbReference type="PROSITE" id="PS50112">
    <property type="entry name" value="PAS"/>
    <property type="match status" value="1"/>
</dbReference>
<dbReference type="Pfam" id="PF02518">
    <property type="entry name" value="HATPase_c"/>
    <property type="match status" value="1"/>
</dbReference>
<feature type="compositionally biased region" description="Basic and acidic residues" evidence="6">
    <location>
        <begin position="436"/>
        <end position="451"/>
    </location>
</feature>
<keyword evidence="3" id="KW-0597">Phosphoprotein</keyword>
<feature type="domain" description="Histidine kinase" evidence="7">
    <location>
        <begin position="822"/>
        <end position="1044"/>
    </location>
</feature>
<dbReference type="SUPFAM" id="SSF55874">
    <property type="entry name" value="ATPase domain of HSP90 chaperone/DNA topoisomerase II/histidine kinase"/>
    <property type="match status" value="1"/>
</dbReference>
<keyword evidence="4" id="KW-0808">Transferase</keyword>
<feature type="region of interest" description="Disordered" evidence="6">
    <location>
        <begin position="436"/>
        <end position="468"/>
    </location>
</feature>
<evidence type="ECO:0000256" key="3">
    <source>
        <dbReference type="ARBA" id="ARBA00022553"/>
    </source>
</evidence>
<dbReference type="InterPro" id="IPR003661">
    <property type="entry name" value="HisK_dim/P_dom"/>
</dbReference>
<gene>
    <name evidence="9" type="ORF">D5400_06135</name>
</gene>
<dbReference type="SUPFAM" id="SSF55785">
    <property type="entry name" value="PYP-like sensor domain (PAS domain)"/>
    <property type="match status" value="1"/>
</dbReference>